<sequence>MSDGMPGKVIGRRTYLHVETLAALDDARREAWEQAVRQAEQAAGLERGEQFNVLRLDADGQVALLHYPHFFDNPFPALRESWRFEPSTGEVGYRTYADSLNPPILHRKELLLPSDHPRHDEYLALTAEAESIGLFEDSTRIGYQRQWLALVREKGYRIDGHALLPLGNLEAAEVETAADDGAPLHAGWEAARQRTAMVRYGFSAPIQSLARHGFLDGRYRLFDYGCGRGDDVRGLCENGLTAAGWDPYFAPDQPIETADLVNLGFVINVIEDFDERLEALTRGWSLAECLLVVSVMLANQNDPRGARFRDGVMTQRQTFQKYYSQQEIKDFLSDALDEEPIPVAPGVLYIFRDKDAEQRFLADRYRRRRSRLRDPSAPARAPRVSVRRDRRAELYAAHREPLERLWEQWLTLGRKPERVEVGAEDLLVLIEAFGTFNKALRFLEEHQTETLGEAEVACLLKGAEAERVADLEVYLALLQFERRRPYKHLEEGLQRDIKAFFGDYKSACSAGFTRLFAIADSEAVADACREAAEHGLGWLELEERAAGPGQRGGSTEPAVAGASGSPLAHSGQREARQQDTEAGVTPRGSLTLHTSLVEQLPALLRVYIGAAAALYGDVHNADLIKIHIGSGKLTLMRFDDFDGQALPRMLERVKIKMRDQAVDLFGYGELFEPPFLYRKSRFINEEYPGYPEQVAFDEALEQLDARGLFSLAGYGPPATELTALLARHRWAVDGLRLRRMQTTPALDDACGRFLTFRQLIECGETCERLLAERNRDGNGNGDGDSNGHGHAFDNRPKHPESYMALLELAEQVLDPVIDWFGMIRLTYGFCSPALARQIPGRIDPKRDQHAAHERNRLGNLVCPRLGAAVDFIIEDEDMREVAQWVAANTPFDRLYFYGADQPIHVSYGPEDSRQIVTMLPGPSGRLLPRSLSVNAFLEA</sequence>
<dbReference type="AlphaFoldDB" id="A0A9X0WDG6"/>
<evidence type="ECO:0000313" key="2">
    <source>
        <dbReference type="EMBL" id="MBK1621444.1"/>
    </source>
</evidence>
<dbReference type="InterPro" id="IPR009045">
    <property type="entry name" value="Zn_M74/Hedgehog-like"/>
</dbReference>
<dbReference type="Proteomes" id="UP001138768">
    <property type="component" value="Unassembled WGS sequence"/>
</dbReference>
<dbReference type="SUPFAM" id="SSF55166">
    <property type="entry name" value="Hedgehog/DD-peptidase"/>
    <property type="match status" value="1"/>
</dbReference>
<gene>
    <name evidence="2" type="ORF">CKO42_24135</name>
</gene>
<accession>A0A9X0WDG6</accession>
<evidence type="ECO:0000313" key="3">
    <source>
        <dbReference type="Proteomes" id="UP001138768"/>
    </source>
</evidence>
<comment type="caution">
    <text evidence="2">The sequence shown here is derived from an EMBL/GenBank/DDBJ whole genome shotgun (WGS) entry which is preliminary data.</text>
</comment>
<organism evidence="2 3">
    <name type="scientific">Lamprobacter modestohalophilus</name>
    <dbReference type="NCBI Taxonomy" id="1064514"/>
    <lineage>
        <taxon>Bacteria</taxon>
        <taxon>Pseudomonadati</taxon>
        <taxon>Pseudomonadota</taxon>
        <taxon>Gammaproteobacteria</taxon>
        <taxon>Chromatiales</taxon>
        <taxon>Chromatiaceae</taxon>
        <taxon>Lamprobacter</taxon>
    </lineage>
</organism>
<keyword evidence="3" id="KW-1185">Reference proteome</keyword>
<name>A0A9X0WDG6_9GAMM</name>
<feature type="region of interest" description="Disordered" evidence="1">
    <location>
        <begin position="545"/>
        <end position="587"/>
    </location>
</feature>
<evidence type="ECO:0000256" key="1">
    <source>
        <dbReference type="SAM" id="MobiDB-lite"/>
    </source>
</evidence>
<dbReference type="InterPro" id="IPR024019">
    <property type="entry name" value="CHP04096"/>
</dbReference>
<dbReference type="Gene3D" id="3.30.1380.10">
    <property type="match status" value="1"/>
</dbReference>
<proteinExistence type="predicted"/>
<dbReference type="NCBIfam" id="TIGR04096">
    <property type="entry name" value="dnd_rel_methyl"/>
    <property type="match status" value="1"/>
</dbReference>
<dbReference type="EMBL" id="NRRY01000075">
    <property type="protein sequence ID" value="MBK1621444.1"/>
    <property type="molecule type" value="Genomic_DNA"/>
</dbReference>
<protein>
    <submittedName>
        <fullName evidence="2">Peptidase M15</fullName>
    </submittedName>
</protein>
<reference evidence="2 3" key="1">
    <citation type="journal article" date="2020" name="Microorganisms">
        <title>Osmotic Adaptation and Compatible Solute Biosynthesis of Phototrophic Bacteria as Revealed from Genome Analyses.</title>
        <authorList>
            <person name="Imhoff J.F."/>
            <person name="Rahn T."/>
            <person name="Kunzel S."/>
            <person name="Keller A."/>
            <person name="Neulinger S.C."/>
        </authorList>
    </citation>
    <scope>NUCLEOTIDE SEQUENCE [LARGE SCALE GENOMIC DNA]</scope>
    <source>
        <strain evidence="2 3">DSM 25653</strain>
    </source>
</reference>